<gene>
    <name evidence="3" type="ORF">PV09_02265</name>
</gene>
<feature type="compositionally biased region" description="Acidic residues" evidence="1">
    <location>
        <begin position="492"/>
        <end position="502"/>
    </location>
</feature>
<feature type="region of interest" description="Disordered" evidence="1">
    <location>
        <begin position="1"/>
        <end position="525"/>
    </location>
</feature>
<dbReference type="SUPFAM" id="SSF56219">
    <property type="entry name" value="DNase I-like"/>
    <property type="match status" value="1"/>
</dbReference>
<name>A0A0D2B884_9PEZI</name>
<dbReference type="Pfam" id="PF22669">
    <property type="entry name" value="Exo_endo_phos2"/>
    <property type="match status" value="1"/>
</dbReference>
<dbReference type="SUPFAM" id="SSF50978">
    <property type="entry name" value="WD40 repeat-like"/>
    <property type="match status" value="1"/>
</dbReference>
<dbReference type="PANTHER" id="PTHR11200">
    <property type="entry name" value="INOSITOL 5-PHOSPHATASE"/>
    <property type="match status" value="1"/>
</dbReference>
<dbReference type="GO" id="GO:0004439">
    <property type="term" value="F:phosphatidylinositol-4,5-bisphosphate 5-phosphatase activity"/>
    <property type="evidence" value="ECO:0007669"/>
    <property type="project" value="TreeGrafter"/>
</dbReference>
<evidence type="ECO:0000256" key="1">
    <source>
        <dbReference type="SAM" id="MobiDB-lite"/>
    </source>
</evidence>
<feature type="domain" description="Inositol polyphosphate-related phosphatase" evidence="2">
    <location>
        <begin position="858"/>
        <end position="1201"/>
    </location>
</feature>
<evidence type="ECO:0000259" key="2">
    <source>
        <dbReference type="SMART" id="SM00128"/>
    </source>
</evidence>
<reference evidence="3 4" key="1">
    <citation type="submission" date="2015-01" db="EMBL/GenBank/DDBJ databases">
        <title>The Genome Sequence of Ochroconis gallopava CBS43764.</title>
        <authorList>
            <consortium name="The Broad Institute Genomics Platform"/>
            <person name="Cuomo C."/>
            <person name="de Hoog S."/>
            <person name="Gorbushina A."/>
            <person name="Stielow B."/>
            <person name="Teixiera M."/>
            <person name="Abouelleil A."/>
            <person name="Chapman S.B."/>
            <person name="Priest M."/>
            <person name="Young S.K."/>
            <person name="Wortman J."/>
            <person name="Nusbaum C."/>
            <person name="Birren B."/>
        </authorList>
    </citation>
    <scope>NUCLEOTIDE SEQUENCE [LARGE SCALE GENOMIC DNA]</scope>
    <source>
        <strain evidence="3 4">CBS 43764</strain>
    </source>
</reference>
<dbReference type="InterPro" id="IPR015943">
    <property type="entry name" value="WD40/YVTN_repeat-like_dom_sf"/>
</dbReference>
<dbReference type="STRING" id="253628.A0A0D2B884"/>
<dbReference type="InterPro" id="IPR036322">
    <property type="entry name" value="WD40_repeat_dom_sf"/>
</dbReference>
<proteinExistence type="predicted"/>
<dbReference type="InterPro" id="IPR046985">
    <property type="entry name" value="IP5"/>
</dbReference>
<dbReference type="GO" id="GO:0046856">
    <property type="term" value="P:phosphatidylinositol dephosphorylation"/>
    <property type="evidence" value="ECO:0007669"/>
    <property type="project" value="InterPro"/>
</dbReference>
<keyword evidence="4" id="KW-1185">Reference proteome</keyword>
<dbReference type="SMART" id="SM00128">
    <property type="entry name" value="IPPc"/>
    <property type="match status" value="1"/>
</dbReference>
<feature type="compositionally biased region" description="Low complexity" evidence="1">
    <location>
        <begin position="144"/>
        <end position="156"/>
    </location>
</feature>
<dbReference type="RefSeq" id="XP_016217293.1">
    <property type="nucleotide sequence ID" value="XM_016355277.1"/>
</dbReference>
<dbReference type="InterPro" id="IPR036691">
    <property type="entry name" value="Endo/exonu/phosph_ase_sf"/>
</dbReference>
<feature type="compositionally biased region" description="Basic and acidic residues" evidence="1">
    <location>
        <begin position="319"/>
        <end position="331"/>
    </location>
</feature>
<dbReference type="GeneID" id="27310238"/>
<evidence type="ECO:0000313" key="3">
    <source>
        <dbReference type="EMBL" id="KIW07424.1"/>
    </source>
</evidence>
<dbReference type="OrthoDB" id="2248459at2759"/>
<dbReference type="EMBL" id="KN847533">
    <property type="protein sequence ID" value="KIW07424.1"/>
    <property type="molecule type" value="Genomic_DNA"/>
</dbReference>
<dbReference type="InterPro" id="IPR000300">
    <property type="entry name" value="IPPc"/>
</dbReference>
<evidence type="ECO:0000313" key="4">
    <source>
        <dbReference type="Proteomes" id="UP000053259"/>
    </source>
</evidence>
<organism evidence="3 4">
    <name type="scientific">Verruconis gallopava</name>
    <dbReference type="NCBI Taxonomy" id="253628"/>
    <lineage>
        <taxon>Eukaryota</taxon>
        <taxon>Fungi</taxon>
        <taxon>Dikarya</taxon>
        <taxon>Ascomycota</taxon>
        <taxon>Pezizomycotina</taxon>
        <taxon>Dothideomycetes</taxon>
        <taxon>Pleosporomycetidae</taxon>
        <taxon>Venturiales</taxon>
        <taxon>Sympoventuriaceae</taxon>
        <taxon>Verruconis</taxon>
    </lineage>
</organism>
<accession>A0A0D2B884</accession>
<feature type="compositionally biased region" description="Polar residues" evidence="1">
    <location>
        <begin position="452"/>
        <end position="474"/>
    </location>
</feature>
<feature type="compositionally biased region" description="Basic and acidic residues" evidence="1">
    <location>
        <begin position="355"/>
        <end position="375"/>
    </location>
</feature>
<sequence length="1249" mass="138958">MEGQNGESQDNSSLKPVSSLRNHFENMIKSKPHPPQPSPALGPSKPATLSVHAAESYSRGASLDIPRTNHGFAAAQHLQSDADKSGPHSRSGTPKLRPLSMGPLSPPRSPPLVTVDSPSSPPKPYSVSRSPFLSAQASKESLKKTPSSRSGSPTSGLARPFKIPSRTPTPALDTHHFPPLDASPSRTPAGDPQKSSSPDHEPPRRASPQPHIPPPVNRAGKPKSFGKPAQQETRKVSDSLAPSAVSDKGNESISPFSTPPSEHESPHASPSPPRIPNHSKPRVNTGIGIQDGYFSGARVKQDSRGSPVEPPSAISDQNWTDKLKFANRRDMAAPPPKSSAWTESVRLTNRPVRTSGRESPDLPEDRPSLPARHDNQAMQAGKSSPPRRRLPPPPPSDPPIRKSMDVQSTRPFYGQISESPGRASMDTLSTARSMFADANARFQPPPRRAQIPASNHGGSTSGANHSQIPASRPSSDYRRPETTSRMAKVADSVDDSEEEDSELPTMHGATLTDYPDSSQTNRRPPRFRKFAQTIQTKYETKLLAVCGEYICTSGYITKVWNLLTGELIMSLVHGETIKVTAIAFKPATDVDDEGKRIWLGTNEGDLHEIDIPSESSTAFKSRAHLSKITRIHRHGSEMWTLDEQGTLCIWPPGDDGLPSLELSPHTIRLPNGATYSITVGYQLWVAFGRELMVYQPDKTTRKANPILSKPLVQANVGDVTAAAIISSRTDVIYFGHADGKVTMYNLKDYSFAGMVNISLYKISCLAGVGDRLWAGFNTGMIYVYDTTSQPWKVLKDWRAHKDTIAGVVVDRTSIWKLDRLQVASLGTDNKLQIWDGMLEQDWLEQDMQNHDMEYCDFRELSALVMTWNAGASKPMHLKHDEQDSNFFRDLLRGPKEPPDFVVFGFQELVDLEDKKVTAKNLFKSSKKKDSSEREHMAKQYRAWRDHLSQCLDMYMPSREAYTLLHSADLVGLFTCVFVKSSLRSSISDVSGAEVKLGMKGRYGNKGALLVRFLIDDSSVCFINCHLAAGQKQTHHRNNDIAAIMEAAVLRPLPDPQAQFDVFVSGGDGSMILDHEICILNGDLNYRIDAMSRDIVIREIQAGNLQRLLEKDQLLLSRKRNPGFRLRAFQEKELTFPPTYKYDVGTDNYDTSEKRRSPAWCDRLLYRGIGRIKQTEYRRHEVRVSDHRPVSGQFRIRVKTIDRRRQGAVRQKCEERFEDVRQRIAQDIKLDYLVSVLGLSKKEAERLLKK</sequence>
<dbReference type="VEuPathDB" id="FungiDB:PV09_02265"/>
<protein>
    <recommendedName>
        <fullName evidence="2">Inositol polyphosphate-related phosphatase domain-containing protein</fullName>
    </recommendedName>
</protein>
<dbReference type="InParanoid" id="A0A0D2B884"/>
<dbReference type="AlphaFoldDB" id="A0A0D2B884"/>
<dbReference type="Proteomes" id="UP000053259">
    <property type="component" value="Unassembled WGS sequence"/>
</dbReference>
<dbReference type="Gene3D" id="2.130.10.10">
    <property type="entry name" value="YVTN repeat-like/Quinoprotein amine dehydrogenase"/>
    <property type="match status" value="2"/>
</dbReference>
<feature type="compositionally biased region" description="Polar residues" evidence="1">
    <location>
        <begin position="1"/>
        <end position="21"/>
    </location>
</feature>
<dbReference type="FunFam" id="3.60.10.10:FF:000036">
    <property type="entry name" value="Inositol polyphosphate phosphatase, putative"/>
    <property type="match status" value="1"/>
</dbReference>
<dbReference type="PANTHER" id="PTHR11200:SF240">
    <property type="entry name" value="INOSITOL POLYPHOSPHATE 5-PHOSPHATASE C9G1.10C-RELATED"/>
    <property type="match status" value="1"/>
</dbReference>
<dbReference type="HOGENOM" id="CLU_002027_1_1_1"/>
<dbReference type="Gene3D" id="3.60.10.10">
    <property type="entry name" value="Endonuclease/exonuclease/phosphatase"/>
    <property type="match status" value="1"/>
</dbReference>